<dbReference type="PANTHER" id="PTHR14467">
    <property type="entry name" value="ARV1"/>
    <property type="match status" value="1"/>
</dbReference>
<comment type="subcellular location">
    <subcellularLocation>
        <location evidence="1 10">Endoplasmic reticulum membrane</location>
        <topology evidence="1 10">Multi-pass membrane protein</topology>
    </subcellularLocation>
</comment>
<evidence type="ECO:0000313" key="11">
    <source>
        <dbReference type="EMBL" id="CAH0397249.1"/>
    </source>
</evidence>
<evidence type="ECO:0000256" key="4">
    <source>
        <dbReference type="ARBA" id="ARBA00022692"/>
    </source>
</evidence>
<comment type="function">
    <text evidence="10">Mediator of sterol homeostasis involved in sterol uptake, trafficking and distribution into membranes.</text>
</comment>
<evidence type="ECO:0000256" key="10">
    <source>
        <dbReference type="RuleBase" id="RU368065"/>
    </source>
</evidence>
<accession>A0ABN8AU83</accession>
<keyword evidence="5 10" id="KW-0256">Endoplasmic reticulum</keyword>
<evidence type="ECO:0000256" key="5">
    <source>
        <dbReference type="ARBA" id="ARBA00022824"/>
    </source>
</evidence>
<name>A0ABN8AU83_CHISP</name>
<keyword evidence="8 10" id="KW-0443">Lipid metabolism</keyword>
<evidence type="ECO:0000256" key="9">
    <source>
        <dbReference type="ARBA" id="ARBA00023136"/>
    </source>
</evidence>
<evidence type="ECO:0000256" key="1">
    <source>
        <dbReference type="ARBA" id="ARBA00004477"/>
    </source>
</evidence>
<keyword evidence="4" id="KW-0812">Transmembrane</keyword>
<keyword evidence="7 10" id="KW-0445">Lipid transport</keyword>
<evidence type="ECO:0000256" key="8">
    <source>
        <dbReference type="ARBA" id="ARBA00023098"/>
    </source>
</evidence>
<keyword evidence="9" id="KW-0472">Membrane</keyword>
<keyword evidence="6" id="KW-1133">Transmembrane helix</keyword>
<reference evidence="11" key="1">
    <citation type="submission" date="2021-12" db="EMBL/GenBank/DDBJ databases">
        <authorList>
            <person name="King R."/>
        </authorList>
    </citation>
    <scope>NUCLEOTIDE SEQUENCE</scope>
</reference>
<keyword evidence="12" id="KW-1185">Reference proteome</keyword>
<organism evidence="11 12">
    <name type="scientific">Chilo suppressalis</name>
    <name type="common">Asiatic rice borer moth</name>
    <dbReference type="NCBI Taxonomy" id="168631"/>
    <lineage>
        <taxon>Eukaryota</taxon>
        <taxon>Metazoa</taxon>
        <taxon>Ecdysozoa</taxon>
        <taxon>Arthropoda</taxon>
        <taxon>Hexapoda</taxon>
        <taxon>Insecta</taxon>
        <taxon>Pterygota</taxon>
        <taxon>Neoptera</taxon>
        <taxon>Endopterygota</taxon>
        <taxon>Lepidoptera</taxon>
        <taxon>Glossata</taxon>
        <taxon>Ditrysia</taxon>
        <taxon>Pyraloidea</taxon>
        <taxon>Crambidae</taxon>
        <taxon>Crambinae</taxon>
        <taxon>Chilo</taxon>
    </lineage>
</organism>
<evidence type="ECO:0000256" key="2">
    <source>
        <dbReference type="ARBA" id="ARBA00009187"/>
    </source>
</evidence>
<gene>
    <name evidence="11" type="ORF">CHILSU_LOCUS315</name>
</gene>
<dbReference type="Proteomes" id="UP001153292">
    <property type="component" value="Chromosome 1"/>
</dbReference>
<dbReference type="EMBL" id="OU963894">
    <property type="protein sequence ID" value="CAH0397249.1"/>
    <property type="molecule type" value="Genomic_DNA"/>
</dbReference>
<evidence type="ECO:0000256" key="3">
    <source>
        <dbReference type="ARBA" id="ARBA00022448"/>
    </source>
</evidence>
<proteinExistence type="inferred from homology"/>
<keyword evidence="3 10" id="KW-0813">Transport</keyword>
<evidence type="ECO:0000256" key="7">
    <source>
        <dbReference type="ARBA" id="ARBA00023055"/>
    </source>
</evidence>
<dbReference type="Pfam" id="PF04161">
    <property type="entry name" value="Arv1"/>
    <property type="match status" value="1"/>
</dbReference>
<evidence type="ECO:0000313" key="12">
    <source>
        <dbReference type="Proteomes" id="UP001153292"/>
    </source>
</evidence>
<sequence length="252" mass="28439">MKRFKCVNCGEPAAALFKTYGPSVTKLTKCVKCKAVVDKYVEYDPVIVMIDLVLMSKEAQRHILYNTEFKSYWKLLIILVMLETYGVWRSDSLFNTAINTLCGINANNTINITYFNIPDSIRLPDSWTNNCKAWVQEERVDENDLFIWEKDFYVQFLSTVIVSPSTLLKGFSLAHASIVLSLPASVWGAEYGGAGASRRALASGYCCLTHTHTATVLYECPTTLSFMVVIASNIVKYTTQFHVTPYLKEFIS</sequence>
<protein>
    <recommendedName>
        <fullName evidence="10">Protein ARV</fullName>
    </recommendedName>
</protein>
<dbReference type="PANTHER" id="PTHR14467:SF0">
    <property type="entry name" value="PROTEIN ARV1"/>
    <property type="match status" value="1"/>
</dbReference>
<evidence type="ECO:0000256" key="6">
    <source>
        <dbReference type="ARBA" id="ARBA00022989"/>
    </source>
</evidence>
<dbReference type="InterPro" id="IPR007290">
    <property type="entry name" value="Arv1"/>
</dbReference>
<comment type="similarity">
    <text evidence="2 10">Belongs to the ARV1 family.</text>
</comment>